<name>A0AA97FFB4_9EURY</name>
<organism evidence="1 2">
    <name type="scientific">Methanochimaera problematica</name>
    <dbReference type="NCBI Taxonomy" id="2609417"/>
    <lineage>
        <taxon>Archaea</taxon>
        <taxon>Methanobacteriati</taxon>
        <taxon>Methanobacteriota</taxon>
        <taxon>Stenosarchaea group</taxon>
        <taxon>Methanomicrobia</taxon>
        <taxon>Methanomicrobiales</taxon>
        <taxon>Methanomicrobiaceae</taxon>
        <taxon>Methanochimaera</taxon>
    </lineage>
</organism>
<dbReference type="EMBL" id="CP043875">
    <property type="protein sequence ID" value="WOF17253.1"/>
    <property type="molecule type" value="Genomic_DNA"/>
</dbReference>
<protein>
    <submittedName>
        <fullName evidence="1">Uncharacterized protein</fullName>
    </submittedName>
</protein>
<accession>A0AA97FFB4</accession>
<keyword evidence="2" id="KW-1185">Reference proteome</keyword>
<dbReference type="Proteomes" id="UP001301797">
    <property type="component" value="Chromosome"/>
</dbReference>
<reference evidence="1 2" key="1">
    <citation type="submission" date="2019-09" db="EMBL/GenBank/DDBJ databases">
        <title>The complete genome of Methanoplanus sp. FWC-SCC4.</title>
        <authorList>
            <person name="Chen S.-C."/>
            <person name="Zhou Y.-Z."/>
            <person name="Lai M.-C."/>
        </authorList>
    </citation>
    <scope>NUCLEOTIDE SEQUENCE [LARGE SCALE GENOMIC DNA]</scope>
    <source>
        <strain evidence="1 2">FWC-SCC4</strain>
    </source>
</reference>
<evidence type="ECO:0000313" key="1">
    <source>
        <dbReference type="EMBL" id="WOF17253.1"/>
    </source>
</evidence>
<dbReference type="GeneID" id="85230801"/>
<evidence type="ECO:0000313" key="2">
    <source>
        <dbReference type="Proteomes" id="UP001301797"/>
    </source>
</evidence>
<dbReference type="AlphaFoldDB" id="A0AA97FFB4"/>
<dbReference type="KEGG" id="mefw:F1737_11485"/>
<dbReference type="RefSeq" id="WP_317136717.1">
    <property type="nucleotide sequence ID" value="NZ_CP043875.1"/>
</dbReference>
<gene>
    <name evidence="1" type="ORF">F1737_11485</name>
</gene>
<sequence length="79" mass="9444">MLKIDLQVLITFNGIIGNLGAKKLEDNYYIEWWKFQEENMKSYEAGNLATFFSWNKRNGEYYIFKSKDVIFCENSELEI</sequence>
<proteinExistence type="predicted"/>